<reference evidence="1 2" key="1">
    <citation type="submission" date="2024-10" db="EMBL/GenBank/DDBJ databases">
        <title>Updated reference genomes for cyclostephanoid diatoms.</title>
        <authorList>
            <person name="Roberts W.R."/>
            <person name="Alverson A.J."/>
        </authorList>
    </citation>
    <scope>NUCLEOTIDE SEQUENCE [LARGE SCALE GENOMIC DNA]</scope>
    <source>
        <strain evidence="1 2">AJA232-27</strain>
    </source>
</reference>
<sequence>MPRILRAMDGGALTTTLEFSQMNRFYNSNLDVDDIYSLLLVGLAGNLRHFVKPATDDRGRLTEWNSLVGVTNMDYTVSGGAMEDSMI</sequence>
<dbReference type="AlphaFoldDB" id="A0ABD3N6M0"/>
<protein>
    <submittedName>
        <fullName evidence="1">Uncharacterized protein</fullName>
    </submittedName>
</protein>
<proteinExistence type="predicted"/>
<keyword evidence="2" id="KW-1185">Reference proteome</keyword>
<dbReference type="EMBL" id="JALLBG020000021">
    <property type="protein sequence ID" value="KAL3771753.1"/>
    <property type="molecule type" value="Genomic_DNA"/>
</dbReference>
<evidence type="ECO:0000313" key="1">
    <source>
        <dbReference type="EMBL" id="KAL3771753.1"/>
    </source>
</evidence>
<comment type="caution">
    <text evidence="1">The sequence shown here is derived from an EMBL/GenBank/DDBJ whole genome shotgun (WGS) entry which is preliminary data.</text>
</comment>
<accession>A0ABD3N6M0</accession>
<dbReference type="Proteomes" id="UP001530293">
    <property type="component" value="Unassembled WGS sequence"/>
</dbReference>
<name>A0ABD3N6M0_9STRA</name>
<evidence type="ECO:0000313" key="2">
    <source>
        <dbReference type="Proteomes" id="UP001530293"/>
    </source>
</evidence>
<gene>
    <name evidence="1" type="ORF">ACHAWU_010064</name>
</gene>
<organism evidence="1 2">
    <name type="scientific">Discostella pseudostelligera</name>
    <dbReference type="NCBI Taxonomy" id="259834"/>
    <lineage>
        <taxon>Eukaryota</taxon>
        <taxon>Sar</taxon>
        <taxon>Stramenopiles</taxon>
        <taxon>Ochrophyta</taxon>
        <taxon>Bacillariophyta</taxon>
        <taxon>Coscinodiscophyceae</taxon>
        <taxon>Thalassiosirophycidae</taxon>
        <taxon>Stephanodiscales</taxon>
        <taxon>Stephanodiscaceae</taxon>
        <taxon>Discostella</taxon>
    </lineage>
</organism>